<proteinExistence type="predicted"/>
<dbReference type="Pfam" id="PF12236">
    <property type="entry name" value="Head-tail_con"/>
    <property type="match status" value="1"/>
</dbReference>
<evidence type="ECO:0000256" key="5">
    <source>
        <dbReference type="ARBA" id="ARBA00022612"/>
    </source>
</evidence>
<keyword evidence="8" id="KW-1171">Viral genome ejection through host cell envelope</keyword>
<dbReference type="KEGG" id="vg:55412531"/>
<dbReference type="RefSeq" id="YP_009777774.1">
    <property type="nucleotide sequence ID" value="NC_047703.1"/>
</dbReference>
<keyword evidence="3" id="KW-1244">Viral short tail ejection system</keyword>
<reference evidence="11 12" key="1">
    <citation type="journal article" date="2013" name="PLoS Genet.">
        <title>Expanding the Marine Virosphere Using Metagenomics.</title>
        <authorList>
            <person name="Mizuno C.M."/>
            <person name="Rodriguez-Valera F."/>
            <person name="Kimes N.E."/>
            <person name="Ghai R."/>
        </authorList>
    </citation>
    <scope>NUCLEOTIDE SEQUENCE [LARGE SCALE GENOMIC DNA]</scope>
    <source>
        <strain evidence="11">UvMED-CGR-U-MedDCM-OCT-S30-C28</strain>
    </source>
</reference>
<keyword evidence="5" id="KW-1188">Viral release from host cell</keyword>
<keyword evidence="10" id="KW-1160">Virus entry into host cell</keyword>
<evidence type="ECO:0000256" key="10">
    <source>
        <dbReference type="ARBA" id="ARBA00023296"/>
    </source>
</evidence>
<sequence>MEKYNLDTSTVALDKSLVESQYTKMERDREQYLERAREVAKLTIPHLYPPTGANEATEYPTPYQSVGSRGVTNLASKLMLALFPPQAPFFRLDVDELVYKQIEGDPKQKATIEQGLAKIEKAVMDSIETNNDRVAVYEALKHLIVSGNVLLKMSEDGLRTYPLNNYVVKRDPQGKILKIIIKEGISPNTLSDKLRKNIGDKLNDETKSLNLFTCIYREKKRFYVHQEIAKQKVFEKYYDLDKLPFIALRFNRIDGMNYGRGHCETFEGDLRSLEGLTRAILEGSSASSKMLFMISPNGSTRASSIAKAPNGAIIEGNAQDVSVLQANKFADFRVGYEMMGRIEQRLQFAFLLNASVQRQAERVTATEVQLVANELNDALGGVYGILTTEFQLPYINTKLNMLKEQKLLPNLPKELVKTKIIVGMEALGRASDRLRLLQFMSDLANTLGAERLAQYINLDDAIKKFAVANGIDTGGLIKSQEQIQQEAQAQQQQQFANQALADPRVAIEAGRSLANSGATVNANGEIETEE</sequence>
<accession>A0A6S4P9Y3</accession>
<evidence type="ECO:0000256" key="4">
    <source>
        <dbReference type="ARBA" id="ARBA00022595"/>
    </source>
</evidence>
<name>A0A6S4P9Y3_9CAUD</name>
<evidence type="ECO:0000256" key="2">
    <source>
        <dbReference type="ARBA" id="ARBA00004328"/>
    </source>
</evidence>
<evidence type="ECO:0000256" key="1">
    <source>
        <dbReference type="ARBA" id="ARBA00003421"/>
    </source>
</evidence>
<keyword evidence="9" id="KW-0231">Viral genome packaging</keyword>
<dbReference type="GeneID" id="55412531"/>
<keyword evidence="12" id="KW-1185">Reference proteome</keyword>
<protein>
    <submittedName>
        <fullName evidence="11">Head-to-tail joining protein</fullName>
    </submittedName>
</protein>
<evidence type="ECO:0000256" key="3">
    <source>
        <dbReference type="ARBA" id="ARBA00022470"/>
    </source>
</evidence>
<keyword evidence="7" id="KW-0118">Viral capsid assembly</keyword>
<comment type="subcellular location">
    <subcellularLocation>
        <location evidence="2">Virion</location>
    </subcellularLocation>
</comment>
<organism evidence="11 12">
    <name type="scientific">uncultured phage_MedDCM-OCT-S30-C28</name>
    <dbReference type="NCBI Taxonomy" id="2741076"/>
    <lineage>
        <taxon>Viruses</taxon>
        <taxon>Duplodnaviria</taxon>
        <taxon>Heunggongvirae</taxon>
        <taxon>Uroviricota</taxon>
        <taxon>Caudoviricetes</taxon>
        <taxon>Autographivirales</taxon>
        <taxon>Fussvirus</taxon>
        <taxon>Fussvirus S30C28</taxon>
    </lineage>
</organism>
<dbReference type="InterPro" id="IPR020991">
    <property type="entry name" value="Connector_podovirus"/>
</dbReference>
<dbReference type="GO" id="GO:0099002">
    <property type="term" value="P:symbiont genome ejection through host cell envelope, short tail mechanism"/>
    <property type="evidence" value="ECO:0007669"/>
    <property type="project" value="UniProtKB-KW"/>
</dbReference>
<evidence type="ECO:0000256" key="7">
    <source>
        <dbReference type="ARBA" id="ARBA00022950"/>
    </source>
</evidence>
<evidence type="ECO:0000313" key="12">
    <source>
        <dbReference type="Proteomes" id="UP000505267"/>
    </source>
</evidence>
<dbReference type="GO" id="GO:0044423">
    <property type="term" value="C:virion component"/>
    <property type="evidence" value="ECO:0007669"/>
    <property type="project" value="UniProtKB-KW"/>
</dbReference>
<dbReference type="EMBL" id="AP013543">
    <property type="protein sequence ID" value="BAQ94232.1"/>
    <property type="molecule type" value="Genomic_DNA"/>
</dbReference>
<evidence type="ECO:0000313" key="11">
    <source>
        <dbReference type="EMBL" id="BAQ94232.1"/>
    </source>
</evidence>
<evidence type="ECO:0000256" key="9">
    <source>
        <dbReference type="ARBA" id="ARBA00023219"/>
    </source>
</evidence>
<dbReference type="Proteomes" id="UP000505267">
    <property type="component" value="Segment"/>
</dbReference>
<evidence type="ECO:0000256" key="8">
    <source>
        <dbReference type="ARBA" id="ARBA00023009"/>
    </source>
</evidence>
<comment type="function">
    <text evidence="1">Forms the portal vertex of the capsid. This portal plays critical roles in head assembly, genome packaging, neck/tail attachment, and genome ejection. The portal protein multimerizes as a single ring-shaped homododecamer arranged around a central channel.</text>
</comment>
<keyword evidence="6" id="KW-0946">Virion</keyword>
<evidence type="ECO:0000256" key="6">
    <source>
        <dbReference type="ARBA" id="ARBA00022844"/>
    </source>
</evidence>
<keyword evidence="4" id="KW-1162">Viral penetration into host cytoplasm</keyword>